<protein>
    <recommendedName>
        <fullName evidence="3">Copia protein</fullName>
    </recommendedName>
</protein>
<gene>
    <name evidence="1" type="ORF">PSYICH_LOCUS12519</name>
</gene>
<dbReference type="Pfam" id="PF14223">
    <property type="entry name" value="Retrotran_gag_2"/>
    <property type="match status" value="1"/>
</dbReference>
<dbReference type="AlphaFoldDB" id="A0A9P0GIN5"/>
<evidence type="ECO:0008006" key="3">
    <source>
        <dbReference type="Google" id="ProtNLM"/>
    </source>
</evidence>
<accession>A0A9P0GIN5</accession>
<name>A0A9P0GIN5_9CUCU</name>
<dbReference type="OrthoDB" id="6775539at2759"/>
<proteinExistence type="predicted"/>
<dbReference type="PANTHER" id="PTHR35317:SF40">
    <property type="entry name" value="CCHC-TYPE DOMAIN-CONTAINING PROTEIN"/>
    <property type="match status" value="1"/>
</dbReference>
<dbReference type="Proteomes" id="UP001153636">
    <property type="component" value="Chromosome 6"/>
</dbReference>
<keyword evidence="2" id="KW-1185">Reference proteome</keyword>
<reference evidence="1" key="1">
    <citation type="submission" date="2022-01" db="EMBL/GenBank/DDBJ databases">
        <authorList>
            <person name="King R."/>
        </authorList>
    </citation>
    <scope>NUCLEOTIDE SEQUENCE</scope>
</reference>
<evidence type="ECO:0000313" key="1">
    <source>
        <dbReference type="EMBL" id="CAH1112192.1"/>
    </source>
</evidence>
<evidence type="ECO:0000313" key="2">
    <source>
        <dbReference type="Proteomes" id="UP001153636"/>
    </source>
</evidence>
<dbReference type="EMBL" id="OV651818">
    <property type="protein sequence ID" value="CAH1112192.1"/>
    <property type="molecule type" value="Genomic_DNA"/>
</dbReference>
<dbReference type="PANTHER" id="PTHR35317">
    <property type="entry name" value="OS04G0629600 PROTEIN"/>
    <property type="match status" value="1"/>
</dbReference>
<sequence>MAHVGVGGKTFFNEPLNTENYYNWKFRIQLILAENGVAECIEREVNIAQLTGEEKAKEIKNENKAKSLIVQCVKDNQLESLREKKTISSMWKLLEQKYEKNDLPGQLYLKKKMLSMKLNEGEDLNKFLDRVDEVVRQLKSTGVEIQESDVICNMLLTLPKSYETVATIIENKPADTLNNEEVKNKLLAEEEKRKHNSRQGIVTDQTAFGVEVICYGCGKKSHIKRNFRVTSHRSFERNLGYSNIQRGGCQQFRSKGFNRGFNRGSRGEGRYQRYEVIKEK</sequence>
<organism evidence="1 2">
    <name type="scientific">Psylliodes chrysocephalus</name>
    <dbReference type="NCBI Taxonomy" id="3402493"/>
    <lineage>
        <taxon>Eukaryota</taxon>
        <taxon>Metazoa</taxon>
        <taxon>Ecdysozoa</taxon>
        <taxon>Arthropoda</taxon>
        <taxon>Hexapoda</taxon>
        <taxon>Insecta</taxon>
        <taxon>Pterygota</taxon>
        <taxon>Neoptera</taxon>
        <taxon>Endopterygota</taxon>
        <taxon>Coleoptera</taxon>
        <taxon>Polyphaga</taxon>
        <taxon>Cucujiformia</taxon>
        <taxon>Chrysomeloidea</taxon>
        <taxon>Chrysomelidae</taxon>
        <taxon>Galerucinae</taxon>
        <taxon>Alticini</taxon>
        <taxon>Psylliodes</taxon>
    </lineage>
</organism>